<dbReference type="EMBL" id="RXIC02000025">
    <property type="protein sequence ID" value="KAB1208246.1"/>
    <property type="molecule type" value="Genomic_DNA"/>
</dbReference>
<evidence type="ECO:0000313" key="5">
    <source>
        <dbReference type="EMBL" id="KAB1208246.1"/>
    </source>
</evidence>
<gene>
    <name evidence="5" type="ORF">CJ030_MR7G027341</name>
</gene>
<keyword evidence="6" id="KW-1185">Reference proteome</keyword>
<keyword evidence="1 3" id="KW-0853">WD repeat</keyword>
<dbReference type="GO" id="GO:0005669">
    <property type="term" value="C:transcription factor TFIID complex"/>
    <property type="evidence" value="ECO:0007669"/>
    <property type="project" value="TreeGrafter"/>
</dbReference>
<dbReference type="Proteomes" id="UP000516437">
    <property type="component" value="Chromosome 7"/>
</dbReference>
<organism evidence="5 6">
    <name type="scientific">Morella rubra</name>
    <name type="common">Chinese bayberry</name>
    <dbReference type="NCBI Taxonomy" id="262757"/>
    <lineage>
        <taxon>Eukaryota</taxon>
        <taxon>Viridiplantae</taxon>
        <taxon>Streptophyta</taxon>
        <taxon>Embryophyta</taxon>
        <taxon>Tracheophyta</taxon>
        <taxon>Spermatophyta</taxon>
        <taxon>Magnoliopsida</taxon>
        <taxon>eudicotyledons</taxon>
        <taxon>Gunneridae</taxon>
        <taxon>Pentapetalae</taxon>
        <taxon>rosids</taxon>
        <taxon>fabids</taxon>
        <taxon>Fagales</taxon>
        <taxon>Myricaceae</taxon>
        <taxon>Morella</taxon>
    </lineage>
</organism>
<accession>A0A6A1V7V6</accession>
<dbReference type="InterPro" id="IPR036322">
    <property type="entry name" value="WD40_repeat_dom_sf"/>
</dbReference>
<dbReference type="GO" id="GO:0016251">
    <property type="term" value="F:RNA polymerase II general transcription initiation factor activity"/>
    <property type="evidence" value="ECO:0007669"/>
    <property type="project" value="TreeGrafter"/>
</dbReference>
<protein>
    <submittedName>
        <fullName evidence="5">Transcription initiation factor TFIID subunit 5</fullName>
    </submittedName>
</protein>
<dbReference type="PANTHER" id="PTHR19879:SF1">
    <property type="entry name" value="CANNONBALL-RELATED"/>
    <property type="match status" value="1"/>
</dbReference>
<dbReference type="Gene3D" id="2.130.10.10">
    <property type="entry name" value="YVTN repeat-like/Quinoprotein amine dehydrogenase"/>
    <property type="match status" value="1"/>
</dbReference>
<keyword evidence="4" id="KW-0732">Signal</keyword>
<proteinExistence type="predicted"/>
<comment type="caution">
    <text evidence="5">The sequence shown here is derived from an EMBL/GenBank/DDBJ whole genome shotgun (WGS) entry which is preliminary data.</text>
</comment>
<dbReference type="InterPro" id="IPR015943">
    <property type="entry name" value="WD40/YVTN_repeat-like_dom_sf"/>
</dbReference>
<dbReference type="AlphaFoldDB" id="A0A6A1V7V6"/>
<keyword evidence="2" id="KW-0677">Repeat</keyword>
<keyword evidence="5" id="KW-0396">Initiation factor</keyword>
<feature type="chain" id="PRO_5025635073" evidence="4">
    <location>
        <begin position="21"/>
        <end position="174"/>
    </location>
</feature>
<dbReference type="SUPFAM" id="SSF50978">
    <property type="entry name" value="WD40 repeat-like"/>
    <property type="match status" value="1"/>
</dbReference>
<sequence length="174" mass="18976">MTPVDALLASFMLLCWLIISTEVEKSILEDLRNRVQLNSLSLPSISLYTFVNTHNGLNCSSISHDGSLVAGGFSDSSLKIWDMAKLGQEGCVTVNLLIMLTLGTTDLLIDIWPHTYLQGLLTKLPHFTFSTNVILISETDVSLRKESPAAPVFPLTSKTTKENVAIIGEKGVRG</sequence>
<reference evidence="5 6" key="1">
    <citation type="journal article" date="2019" name="Plant Biotechnol. J.">
        <title>The red bayberry genome and genetic basis of sex determination.</title>
        <authorList>
            <person name="Jia H.M."/>
            <person name="Jia H.J."/>
            <person name="Cai Q.L."/>
            <person name="Wang Y."/>
            <person name="Zhao H.B."/>
            <person name="Yang W.F."/>
            <person name="Wang G.Y."/>
            <person name="Li Y.H."/>
            <person name="Zhan D.L."/>
            <person name="Shen Y.T."/>
            <person name="Niu Q.F."/>
            <person name="Chang L."/>
            <person name="Qiu J."/>
            <person name="Zhao L."/>
            <person name="Xie H.B."/>
            <person name="Fu W.Y."/>
            <person name="Jin J."/>
            <person name="Li X.W."/>
            <person name="Jiao Y."/>
            <person name="Zhou C.C."/>
            <person name="Tu T."/>
            <person name="Chai C.Y."/>
            <person name="Gao J.L."/>
            <person name="Fan L.J."/>
            <person name="van de Weg E."/>
            <person name="Wang J.Y."/>
            <person name="Gao Z.S."/>
        </authorList>
    </citation>
    <scope>NUCLEOTIDE SEQUENCE [LARGE SCALE GENOMIC DNA]</scope>
    <source>
        <tissue evidence="5">Leaves</tissue>
    </source>
</reference>
<name>A0A6A1V7V6_9ROSI</name>
<evidence type="ECO:0000256" key="1">
    <source>
        <dbReference type="ARBA" id="ARBA00022574"/>
    </source>
</evidence>
<dbReference type="InterPro" id="IPR019775">
    <property type="entry name" value="WD40_repeat_CS"/>
</dbReference>
<evidence type="ECO:0000256" key="4">
    <source>
        <dbReference type="SAM" id="SignalP"/>
    </source>
</evidence>
<feature type="repeat" description="WD" evidence="3">
    <location>
        <begin position="50"/>
        <end position="83"/>
    </location>
</feature>
<dbReference type="InterPro" id="IPR001680">
    <property type="entry name" value="WD40_rpt"/>
</dbReference>
<feature type="signal peptide" evidence="4">
    <location>
        <begin position="1"/>
        <end position="20"/>
    </location>
</feature>
<dbReference type="PROSITE" id="PS50082">
    <property type="entry name" value="WD_REPEATS_2"/>
    <property type="match status" value="1"/>
</dbReference>
<evidence type="ECO:0000256" key="2">
    <source>
        <dbReference type="ARBA" id="ARBA00022737"/>
    </source>
</evidence>
<dbReference type="GO" id="GO:0003743">
    <property type="term" value="F:translation initiation factor activity"/>
    <property type="evidence" value="ECO:0007669"/>
    <property type="project" value="UniProtKB-KW"/>
</dbReference>
<evidence type="ECO:0000256" key="3">
    <source>
        <dbReference type="PROSITE-ProRule" id="PRU00221"/>
    </source>
</evidence>
<evidence type="ECO:0000313" key="6">
    <source>
        <dbReference type="Proteomes" id="UP000516437"/>
    </source>
</evidence>
<dbReference type="GO" id="GO:0006367">
    <property type="term" value="P:transcription initiation at RNA polymerase II promoter"/>
    <property type="evidence" value="ECO:0007669"/>
    <property type="project" value="TreeGrafter"/>
</dbReference>
<keyword evidence="5" id="KW-0648">Protein biosynthesis</keyword>
<dbReference type="OrthoDB" id="10266330at2759"/>
<dbReference type="PROSITE" id="PS00678">
    <property type="entry name" value="WD_REPEATS_1"/>
    <property type="match status" value="1"/>
</dbReference>
<dbReference type="PANTHER" id="PTHR19879">
    <property type="entry name" value="TRANSCRIPTION INITIATION FACTOR TFIID"/>
    <property type="match status" value="1"/>
</dbReference>